<comment type="caution">
    <text evidence="5">The sequence shown here is derived from an EMBL/GenBank/DDBJ whole genome shotgun (WGS) entry which is preliminary data.</text>
</comment>
<evidence type="ECO:0000259" key="4">
    <source>
        <dbReference type="Pfam" id="PF13545"/>
    </source>
</evidence>
<evidence type="ECO:0000313" key="5">
    <source>
        <dbReference type="EMBL" id="MDQ0995358.1"/>
    </source>
</evidence>
<reference evidence="5 6" key="1">
    <citation type="submission" date="2023-07" db="EMBL/GenBank/DDBJ databases">
        <title>Comparative genomics of wheat-associated soil bacteria to identify genetic determinants of phenazine resistance.</title>
        <authorList>
            <person name="Mouncey N."/>
        </authorList>
    </citation>
    <scope>NUCLEOTIDE SEQUENCE [LARGE SCALE GENOMIC DNA]</scope>
    <source>
        <strain evidence="5 6">W4I11</strain>
    </source>
</reference>
<dbReference type="InterPro" id="IPR036390">
    <property type="entry name" value="WH_DNA-bd_sf"/>
</dbReference>
<dbReference type="InterPro" id="IPR018490">
    <property type="entry name" value="cNMP-bd_dom_sf"/>
</dbReference>
<keyword evidence="1" id="KW-0805">Transcription regulation</keyword>
<dbReference type="EMBL" id="JAUSZT010000002">
    <property type="protein sequence ID" value="MDQ0995358.1"/>
    <property type="molecule type" value="Genomic_DNA"/>
</dbReference>
<dbReference type="InterPro" id="IPR014710">
    <property type="entry name" value="RmlC-like_jellyroll"/>
</dbReference>
<keyword evidence="2" id="KW-0238">DNA-binding</keyword>
<name>A0ABU0S3M4_9HYPH</name>
<evidence type="ECO:0000256" key="3">
    <source>
        <dbReference type="ARBA" id="ARBA00023163"/>
    </source>
</evidence>
<feature type="domain" description="HTH crp-type" evidence="4">
    <location>
        <begin position="151"/>
        <end position="215"/>
    </location>
</feature>
<keyword evidence="6" id="KW-1185">Reference proteome</keyword>
<dbReference type="SUPFAM" id="SSF46785">
    <property type="entry name" value="Winged helix' DNA-binding domain"/>
    <property type="match status" value="1"/>
</dbReference>
<protein>
    <submittedName>
        <fullName evidence="5">CRP-like cAMP-binding protein</fullName>
    </submittedName>
</protein>
<evidence type="ECO:0000313" key="6">
    <source>
        <dbReference type="Proteomes" id="UP001237780"/>
    </source>
</evidence>
<sequence>MDITRFNVQNRLLSRLDAKDLDLLAPDLELHSFQLRDVIETPKQKIKHAIFMETGIASIVVKSPSGKDIEVGLVGREGMTGTSIVLGADVSPLSVYIQLEGMGYRIPADKLKTAMEASETLRQRLLLYVQSVIIQSATTTLINGRANAETRLARWLLMVHDRTNGNELHLTHEFMSVMLAVRRPWVTETLHVLEGKGYIRSSRGKITILNRAGLIEDAGGFYGVAEQEYENLMNIV</sequence>
<keyword evidence="3" id="KW-0804">Transcription</keyword>
<evidence type="ECO:0000256" key="1">
    <source>
        <dbReference type="ARBA" id="ARBA00023015"/>
    </source>
</evidence>
<organism evidence="5 6">
    <name type="scientific">Phyllobacterium ifriqiyense</name>
    <dbReference type="NCBI Taxonomy" id="314238"/>
    <lineage>
        <taxon>Bacteria</taxon>
        <taxon>Pseudomonadati</taxon>
        <taxon>Pseudomonadota</taxon>
        <taxon>Alphaproteobacteria</taxon>
        <taxon>Hyphomicrobiales</taxon>
        <taxon>Phyllobacteriaceae</taxon>
        <taxon>Phyllobacterium</taxon>
    </lineage>
</organism>
<dbReference type="InterPro" id="IPR012318">
    <property type="entry name" value="HTH_CRP"/>
</dbReference>
<gene>
    <name evidence="5" type="ORF">QFZ34_000535</name>
</gene>
<dbReference type="InterPro" id="IPR036388">
    <property type="entry name" value="WH-like_DNA-bd_sf"/>
</dbReference>
<dbReference type="RefSeq" id="WP_307276483.1">
    <property type="nucleotide sequence ID" value="NZ_JAUSZT010000002.1"/>
</dbReference>
<dbReference type="Proteomes" id="UP001237780">
    <property type="component" value="Unassembled WGS sequence"/>
</dbReference>
<evidence type="ECO:0000256" key="2">
    <source>
        <dbReference type="ARBA" id="ARBA00023125"/>
    </source>
</evidence>
<dbReference type="Gene3D" id="1.10.10.10">
    <property type="entry name" value="Winged helix-like DNA-binding domain superfamily/Winged helix DNA-binding domain"/>
    <property type="match status" value="1"/>
</dbReference>
<dbReference type="Gene3D" id="2.60.120.10">
    <property type="entry name" value="Jelly Rolls"/>
    <property type="match status" value="1"/>
</dbReference>
<accession>A0ABU0S3M4</accession>
<dbReference type="Pfam" id="PF13545">
    <property type="entry name" value="HTH_Crp_2"/>
    <property type="match status" value="1"/>
</dbReference>
<proteinExistence type="predicted"/>
<dbReference type="SUPFAM" id="SSF51206">
    <property type="entry name" value="cAMP-binding domain-like"/>
    <property type="match status" value="1"/>
</dbReference>